<feature type="compositionally biased region" description="Low complexity" evidence="1">
    <location>
        <begin position="161"/>
        <end position="180"/>
    </location>
</feature>
<evidence type="ECO:0000313" key="3">
    <source>
        <dbReference type="EMBL" id="BCJ68659.1"/>
    </source>
</evidence>
<dbReference type="RefSeq" id="WP_212817859.1">
    <property type="nucleotide sequence ID" value="NZ_AP023359.1"/>
</dbReference>
<keyword evidence="2" id="KW-0812">Transmembrane</keyword>
<accession>A0A810N955</accession>
<keyword evidence="2" id="KW-0472">Membrane</keyword>
<feature type="region of interest" description="Disordered" evidence="1">
    <location>
        <begin position="370"/>
        <end position="394"/>
    </location>
</feature>
<feature type="compositionally biased region" description="Pro residues" evidence="1">
    <location>
        <begin position="122"/>
        <end position="135"/>
    </location>
</feature>
<keyword evidence="2" id="KW-1133">Transmembrane helix</keyword>
<dbReference type="Gene3D" id="3.30.200.20">
    <property type="entry name" value="Phosphorylase Kinase, domain 1"/>
    <property type="match status" value="1"/>
</dbReference>
<dbReference type="AlphaFoldDB" id="A0A810N955"/>
<keyword evidence="4" id="KW-1185">Reference proteome</keyword>
<protein>
    <submittedName>
        <fullName evidence="3">Uncharacterized protein</fullName>
    </submittedName>
</protein>
<proteinExistence type="predicted"/>
<gene>
    <name evidence="3" type="ORF">Prubr_56800</name>
</gene>
<dbReference type="Proteomes" id="UP000680866">
    <property type="component" value="Chromosome"/>
</dbReference>
<evidence type="ECO:0000256" key="1">
    <source>
        <dbReference type="SAM" id="MobiDB-lite"/>
    </source>
</evidence>
<name>A0A810N955_9ACTN</name>
<feature type="transmembrane region" description="Helical" evidence="2">
    <location>
        <begin position="321"/>
        <end position="346"/>
    </location>
</feature>
<evidence type="ECO:0000313" key="4">
    <source>
        <dbReference type="Proteomes" id="UP000680866"/>
    </source>
</evidence>
<feature type="compositionally biased region" description="Pro residues" evidence="1">
    <location>
        <begin position="256"/>
        <end position="281"/>
    </location>
</feature>
<feature type="region of interest" description="Disordered" evidence="1">
    <location>
        <begin position="197"/>
        <end position="303"/>
    </location>
</feature>
<feature type="region of interest" description="Disordered" evidence="1">
    <location>
        <begin position="102"/>
        <end position="180"/>
    </location>
</feature>
<evidence type="ECO:0000256" key="2">
    <source>
        <dbReference type="SAM" id="Phobius"/>
    </source>
</evidence>
<feature type="compositionally biased region" description="Gly residues" evidence="1">
    <location>
        <begin position="217"/>
        <end position="229"/>
    </location>
</feature>
<organism evidence="3 4">
    <name type="scientific">Polymorphospora rubra</name>
    <dbReference type="NCBI Taxonomy" id="338584"/>
    <lineage>
        <taxon>Bacteria</taxon>
        <taxon>Bacillati</taxon>
        <taxon>Actinomycetota</taxon>
        <taxon>Actinomycetes</taxon>
        <taxon>Micromonosporales</taxon>
        <taxon>Micromonosporaceae</taxon>
        <taxon>Polymorphospora</taxon>
    </lineage>
</organism>
<reference evidence="3" key="1">
    <citation type="submission" date="2020-08" db="EMBL/GenBank/DDBJ databases">
        <title>Whole genome shotgun sequence of Polymorphospora rubra NBRC 101157.</title>
        <authorList>
            <person name="Komaki H."/>
            <person name="Tamura T."/>
        </authorList>
    </citation>
    <scope>NUCLEOTIDE SEQUENCE</scope>
    <source>
        <strain evidence="3">NBRC 101157</strain>
    </source>
</reference>
<feature type="compositionally biased region" description="Pro residues" evidence="1">
    <location>
        <begin position="232"/>
        <end position="242"/>
    </location>
</feature>
<dbReference type="KEGG" id="pry:Prubr_56800"/>
<dbReference type="EMBL" id="AP023359">
    <property type="protein sequence ID" value="BCJ68659.1"/>
    <property type="molecule type" value="Genomic_DNA"/>
</dbReference>
<sequence length="543" mass="54932">MHHIGPYRLLGVLATCPVGTVWAASDSTGRRVTLAVLDAAVAGDPQWRAAFAATANALSQADDLPVVGANHVAATPWVACAAEAGQGAGNIFIAMGQRLVAAPPPDPGSADQPTVSLAGQLPPRPVGPDTGPEPPTVALGGSHASTAPPTGPVDARPAQLPGVADPVSAAPAPVSAAPAAGTPVAVWPPATPVSGGPMFSGPVSGGPVSGAPMSGGPVSGGPVSGGPVSGGPTPPAAEPPTVPVVGSFPAQAGPMGPFPPRPADLPPRQPGPAAHPGPSSAPPATSVPHLSPGQPQPSAVVPAYPPLRPLAPARPRRKRGALVTALVAVLALVLGAAGGAAGMWAWGGNVASPGPDASPSPSVDIALPDTAPRAPGLEPPTSGGWPSRYPDFGREDRTQRVTDLPGVGISFRMPETWRCESVKSASGFVHYSCGTPPGQEPEVGGDLIVRHCPGPCDEQRRIELRKSEEAFGLQWIRSGLFTTWAETDEIGAAQYGLVYMTFWRSVPEGPLDRQLVLRMTAPAEQADELRKLTNSIRDVTFIS</sequence>